<proteinExistence type="inferred from homology"/>
<reference evidence="20" key="1">
    <citation type="submission" date="2023-11" db="EMBL/GenBank/DDBJ databases">
        <authorList>
            <person name="Alioto T."/>
            <person name="Alioto T."/>
            <person name="Gomez Garrido J."/>
        </authorList>
    </citation>
    <scope>NUCLEOTIDE SEQUENCE</scope>
</reference>
<evidence type="ECO:0000256" key="2">
    <source>
        <dbReference type="ARBA" id="ARBA00001913"/>
    </source>
</evidence>
<feature type="binding site" evidence="17">
    <location>
        <position position="138"/>
    </location>
    <ligand>
        <name>substrate</name>
    </ligand>
</feature>
<feature type="binding site" evidence="17">
    <location>
        <position position="99"/>
    </location>
    <ligand>
        <name>substrate</name>
    </ligand>
</feature>
<feature type="binding site" evidence="15">
    <location>
        <position position="192"/>
    </location>
    <ligand>
        <name>Ca(2+)</name>
        <dbReference type="ChEBI" id="CHEBI:29108"/>
        <label>1</label>
    </ligand>
</feature>
<dbReference type="CDD" id="cd11319">
    <property type="entry name" value="AmyAc_euk_AmyA"/>
    <property type="match status" value="1"/>
</dbReference>
<feature type="disulfide bond" evidence="16">
    <location>
        <begin position="48"/>
        <end position="54"/>
    </location>
</feature>
<name>A0AAI9ED65_9PEZI</name>
<evidence type="ECO:0000256" key="7">
    <source>
        <dbReference type="ARBA" id="ARBA00022801"/>
    </source>
</evidence>
<dbReference type="InterPro" id="IPR013777">
    <property type="entry name" value="A-amylase-like"/>
</dbReference>
<dbReference type="PANTHER" id="PTHR10357:SF215">
    <property type="entry name" value="ALPHA-AMYLASE 1"/>
    <property type="match status" value="1"/>
</dbReference>
<evidence type="ECO:0000256" key="9">
    <source>
        <dbReference type="ARBA" id="ARBA00023157"/>
    </source>
</evidence>
<feature type="binding site" evidence="15">
    <location>
        <position position="227"/>
    </location>
    <ligand>
        <name>Ca(2+)</name>
        <dbReference type="ChEBI" id="CHEBI:29108"/>
        <label>1</label>
    </ligand>
</feature>
<dbReference type="GO" id="GO:0016052">
    <property type="term" value="P:carbohydrate catabolic process"/>
    <property type="evidence" value="ECO:0007669"/>
    <property type="project" value="InterPro"/>
</dbReference>
<keyword evidence="8 15" id="KW-0106">Calcium</keyword>
<comment type="caution">
    <text evidence="20">The sequence shown here is derived from an EMBL/GenBank/DDBJ whole genome shotgun (WGS) entry which is preliminary data.</text>
</comment>
<evidence type="ECO:0000256" key="3">
    <source>
        <dbReference type="ARBA" id="ARBA00008061"/>
    </source>
</evidence>
<feature type="binding site" evidence="15">
    <location>
        <position position="223"/>
    </location>
    <ligand>
        <name>Ca(2+)</name>
        <dbReference type="ChEBI" id="CHEBI:29108"/>
        <label>2</label>
    </ligand>
</feature>
<dbReference type="InterPro" id="IPR006047">
    <property type="entry name" value="GH13_cat_dom"/>
</dbReference>
<evidence type="ECO:0000256" key="13">
    <source>
        <dbReference type="PIRSR" id="PIRSR001024-1"/>
    </source>
</evidence>
<feature type="binding site" evidence="15">
    <location>
        <position position="248"/>
    </location>
    <ligand>
        <name>Ca(2+)</name>
        <dbReference type="ChEBI" id="CHEBI:29108"/>
        <label>2</label>
    </ligand>
</feature>
<dbReference type="SUPFAM" id="SSF51011">
    <property type="entry name" value="Glycosyl hydrolase domain"/>
    <property type="match status" value="1"/>
</dbReference>
<organism evidence="20 21">
    <name type="scientific">Lecanosticta acicola</name>
    <dbReference type="NCBI Taxonomy" id="111012"/>
    <lineage>
        <taxon>Eukaryota</taxon>
        <taxon>Fungi</taxon>
        <taxon>Dikarya</taxon>
        <taxon>Ascomycota</taxon>
        <taxon>Pezizomycotina</taxon>
        <taxon>Dothideomycetes</taxon>
        <taxon>Dothideomycetidae</taxon>
        <taxon>Mycosphaerellales</taxon>
        <taxon>Mycosphaerellaceae</taxon>
        <taxon>Lecanosticta</taxon>
    </lineage>
</organism>
<evidence type="ECO:0000256" key="8">
    <source>
        <dbReference type="ARBA" id="ARBA00022837"/>
    </source>
</evidence>
<keyword evidence="9 16" id="KW-1015">Disulfide bond</keyword>
<dbReference type="FunFam" id="3.20.20.80:FF:000120">
    <property type="entry name" value="Alpha-amylase A"/>
    <property type="match status" value="1"/>
</dbReference>
<dbReference type="InterPro" id="IPR015340">
    <property type="entry name" value="A_amylase_C_dom"/>
</dbReference>
<keyword evidence="21" id="KW-1185">Reference proteome</keyword>
<dbReference type="Gene3D" id="2.60.40.1180">
    <property type="entry name" value="Golgi alpha-mannosidase II"/>
    <property type="match status" value="1"/>
</dbReference>
<dbReference type="GO" id="GO:0005509">
    <property type="term" value="F:calcium ion binding"/>
    <property type="evidence" value="ECO:0007669"/>
    <property type="project" value="InterPro"/>
</dbReference>
<dbReference type="Pfam" id="PF09260">
    <property type="entry name" value="A_amylase_dom_C"/>
    <property type="match status" value="1"/>
</dbReference>
<feature type="binding site" evidence="17">
    <location>
        <position position="315"/>
    </location>
    <ligand>
        <name>substrate</name>
    </ligand>
</feature>
<dbReference type="EC" id="3.2.1.1" evidence="4"/>
<dbReference type="InterPro" id="IPR017853">
    <property type="entry name" value="GH"/>
</dbReference>
<dbReference type="PIRSF" id="PIRSF001024">
    <property type="entry name" value="Alph-amyl_fung"/>
    <property type="match status" value="1"/>
</dbReference>
<keyword evidence="11" id="KW-0119">Carbohydrate metabolism</keyword>
<protein>
    <recommendedName>
        <fullName evidence="4">alpha-amylase</fullName>
        <ecNumber evidence="4">3.2.1.1</ecNumber>
    </recommendedName>
</protein>
<comment type="cofactor">
    <cofactor evidence="2">
        <name>Ca(2+)</name>
        <dbReference type="ChEBI" id="CHEBI:29108"/>
    </cofactor>
</comment>
<dbReference type="Pfam" id="PF00128">
    <property type="entry name" value="Alpha-amylase"/>
    <property type="match status" value="1"/>
</dbReference>
<evidence type="ECO:0000256" key="14">
    <source>
        <dbReference type="PIRSR" id="PIRSR001024-2"/>
    </source>
</evidence>
<dbReference type="EMBL" id="CAVMBE010000053">
    <property type="protein sequence ID" value="CAK4031809.1"/>
    <property type="molecule type" value="Genomic_DNA"/>
</dbReference>
<keyword evidence="12" id="KW-0326">Glycosidase</keyword>
<feature type="chain" id="PRO_5042460477" description="alpha-amylase" evidence="18">
    <location>
        <begin position="19"/>
        <end position="498"/>
    </location>
</feature>
<keyword evidence="10" id="KW-0325">Glycoprotein</keyword>
<feature type="disulfide bond" evidence="16">
    <location>
        <begin position="461"/>
        <end position="496"/>
    </location>
</feature>
<dbReference type="Proteomes" id="UP001296104">
    <property type="component" value="Unassembled WGS sequence"/>
</dbReference>
<feature type="binding site" evidence="17">
    <location>
        <position position="221"/>
    </location>
    <ligand>
        <name>substrate</name>
    </ligand>
</feature>
<evidence type="ECO:0000256" key="5">
    <source>
        <dbReference type="ARBA" id="ARBA00022723"/>
    </source>
</evidence>
<evidence type="ECO:0000256" key="15">
    <source>
        <dbReference type="PIRSR" id="PIRSR001024-3"/>
    </source>
</evidence>
<keyword evidence="7" id="KW-0378">Hydrolase</keyword>
<feature type="active site" description="Nucleophile" evidence="13">
    <location>
        <position position="223"/>
    </location>
</feature>
<feature type="binding site" evidence="15">
    <location>
        <position position="137"/>
    </location>
    <ligand>
        <name>Ca(2+)</name>
        <dbReference type="ChEBI" id="CHEBI:29108"/>
        <label>1</label>
    </ligand>
</feature>
<feature type="disulfide bond" evidence="16">
    <location>
        <begin position="168"/>
        <end position="181"/>
    </location>
</feature>
<dbReference type="GO" id="GO:0004556">
    <property type="term" value="F:alpha-amylase activity"/>
    <property type="evidence" value="ECO:0007669"/>
    <property type="project" value="UniProtKB-EC"/>
</dbReference>
<evidence type="ECO:0000256" key="4">
    <source>
        <dbReference type="ARBA" id="ARBA00012595"/>
    </source>
</evidence>
<dbReference type="PANTHER" id="PTHR10357">
    <property type="entry name" value="ALPHA-AMYLASE FAMILY MEMBER"/>
    <property type="match status" value="1"/>
</dbReference>
<feature type="signal peptide" evidence="18">
    <location>
        <begin position="1"/>
        <end position="18"/>
    </location>
</feature>
<sequence length="498" mass="54559">MKLYSISALASFAGLAAALTPDQWRSQSVYQVMTDRFARTDGSTSASCNPANYCGGTWQGLINKLDYIQNMGFTAIWISPVVKNINDSTSYGQAYHGYWPQDIYSVNTNFGAATDLVSLSNALHKRGMYLMVDVVTNHFAQATSRANVAYSTAFGAPFNNASMYHTPCDINYNNQTSVEQCWQGDNTVALADVRTEDSHVSSLWNTWIAQLVKNYTIDGIRLDSAKHVNGASVTSLQSAAGGMHFLGEVYHSDPNYVCPYQNNMTGMLNYPTFYYITQAFQATNGSISNLVNGINTMKSTCKDTNLLGSFLENQDQPRFPSLTSDQSLIKNAVGFALMADGIPILYQGQEQKFYGGSVPYNREALWTSGYATGSSSLYSYITVLNKVRTWAIKQDNRYVTYKAWPIYNDTQTIIMRKGMPSNQVIGVYTNRGASANTATITLGATNSGFTANQNVMDVVACKSYTTDSKGNLGVTITAGLPQVFYPQSSLSKSGICNQ</sequence>
<evidence type="ECO:0000256" key="18">
    <source>
        <dbReference type="SAM" id="SignalP"/>
    </source>
</evidence>
<dbReference type="SUPFAM" id="SSF51445">
    <property type="entry name" value="(Trans)glycosidases"/>
    <property type="match status" value="1"/>
</dbReference>
<evidence type="ECO:0000256" key="6">
    <source>
        <dbReference type="ARBA" id="ARBA00022729"/>
    </source>
</evidence>
<dbReference type="InterPro" id="IPR013780">
    <property type="entry name" value="Glyco_hydro_b"/>
</dbReference>
<dbReference type="SMART" id="SM00642">
    <property type="entry name" value="Aamy"/>
    <property type="match status" value="1"/>
</dbReference>
<feature type="site" description="Transition state stabilizer" evidence="14">
    <location>
        <position position="315"/>
    </location>
</feature>
<evidence type="ECO:0000313" key="20">
    <source>
        <dbReference type="EMBL" id="CAK4031809.1"/>
    </source>
</evidence>
<feature type="disulfide bond" evidence="16">
    <location>
        <begin position="258"/>
        <end position="301"/>
    </location>
</feature>
<evidence type="ECO:0000256" key="11">
    <source>
        <dbReference type="ARBA" id="ARBA00023277"/>
    </source>
</evidence>
<keyword evidence="5 15" id="KW-0479">Metal-binding</keyword>
<feature type="binding site" evidence="15">
    <location>
        <position position="179"/>
    </location>
    <ligand>
        <name>Ca(2+)</name>
        <dbReference type="ChEBI" id="CHEBI:29108"/>
        <label>1</label>
    </ligand>
</feature>
<feature type="domain" description="Glycosyl hydrolase family 13 catalytic" evidence="19">
    <location>
        <begin position="31"/>
        <end position="388"/>
    </location>
</feature>
<evidence type="ECO:0000313" key="21">
    <source>
        <dbReference type="Proteomes" id="UP001296104"/>
    </source>
</evidence>
<gene>
    <name evidence="20" type="ORF">LECACI_7A006967</name>
</gene>
<dbReference type="Gene3D" id="3.20.20.80">
    <property type="entry name" value="Glycosidases"/>
    <property type="match status" value="1"/>
</dbReference>
<evidence type="ECO:0000259" key="19">
    <source>
        <dbReference type="SMART" id="SM00642"/>
    </source>
</evidence>
<comment type="catalytic activity">
    <reaction evidence="1">
        <text>Endohydrolysis of (1-&gt;4)-alpha-D-glucosidic linkages in polysaccharides containing three or more (1-&gt;4)-alpha-linked D-glucose units.</text>
        <dbReference type="EC" id="3.2.1.1"/>
    </reaction>
</comment>
<evidence type="ECO:0000256" key="10">
    <source>
        <dbReference type="ARBA" id="ARBA00023180"/>
    </source>
</evidence>
<feature type="binding site" evidence="17">
    <location>
        <position position="362"/>
    </location>
    <ligand>
        <name>substrate</name>
    </ligand>
</feature>
<evidence type="ECO:0000256" key="17">
    <source>
        <dbReference type="PIRSR" id="PIRSR001024-5"/>
    </source>
</evidence>
<comment type="similarity">
    <text evidence="3">Belongs to the glycosyl hydrolase 13 family.</text>
</comment>
<evidence type="ECO:0000256" key="1">
    <source>
        <dbReference type="ARBA" id="ARBA00000548"/>
    </source>
</evidence>
<feature type="active site" description="Proton donor" evidence="13">
    <location>
        <position position="248"/>
    </location>
</feature>
<evidence type="ECO:0000256" key="16">
    <source>
        <dbReference type="PIRSR" id="PIRSR001024-4"/>
    </source>
</evidence>
<keyword evidence="6 18" id="KW-0732">Signal</keyword>
<accession>A0AAI9ED65</accession>
<evidence type="ECO:0000256" key="12">
    <source>
        <dbReference type="ARBA" id="ARBA00023295"/>
    </source>
</evidence>
<dbReference type="AlphaFoldDB" id="A0AAI9ED65"/>